<gene>
    <name evidence="1" type="ORF">LARI1_G001741</name>
</gene>
<protein>
    <submittedName>
        <fullName evidence="1">Uncharacterized protein</fullName>
    </submittedName>
</protein>
<accession>A0A8T9BKJ6</accession>
<evidence type="ECO:0000313" key="1">
    <source>
        <dbReference type="EMBL" id="TVY19876.1"/>
    </source>
</evidence>
<proteinExistence type="predicted"/>
<reference evidence="1 2" key="1">
    <citation type="submission" date="2018-05" db="EMBL/GenBank/DDBJ databases">
        <title>Whole genome sequencing for identification of molecular markers to develop diagnostic detection tools for the regulated plant pathogen Lachnellula willkommii.</title>
        <authorList>
            <person name="Giroux E."/>
            <person name="Bilodeau G."/>
        </authorList>
    </citation>
    <scope>NUCLEOTIDE SEQUENCE [LARGE SCALE GENOMIC DNA]</scope>
    <source>
        <strain evidence="1 2">CBS 203.66</strain>
    </source>
</reference>
<dbReference type="AlphaFoldDB" id="A0A8T9BKJ6"/>
<keyword evidence="2" id="KW-1185">Reference proteome</keyword>
<comment type="caution">
    <text evidence="1">The sequence shown here is derived from an EMBL/GenBank/DDBJ whole genome shotgun (WGS) entry which is preliminary data.</text>
</comment>
<dbReference type="EMBL" id="QGMF01000082">
    <property type="protein sequence ID" value="TVY19876.1"/>
    <property type="molecule type" value="Genomic_DNA"/>
</dbReference>
<dbReference type="OrthoDB" id="5015991at2759"/>
<organism evidence="1 2">
    <name type="scientific">Lachnellula arida</name>
    <dbReference type="NCBI Taxonomy" id="1316785"/>
    <lineage>
        <taxon>Eukaryota</taxon>
        <taxon>Fungi</taxon>
        <taxon>Dikarya</taxon>
        <taxon>Ascomycota</taxon>
        <taxon>Pezizomycotina</taxon>
        <taxon>Leotiomycetes</taxon>
        <taxon>Helotiales</taxon>
        <taxon>Lachnaceae</taxon>
        <taxon>Lachnellula</taxon>
    </lineage>
</organism>
<evidence type="ECO:0000313" key="2">
    <source>
        <dbReference type="Proteomes" id="UP000469559"/>
    </source>
</evidence>
<sequence>MAVIDGPDIDLESMGAWGKTANLQMFVVCRSDHDDGKVRGYGKQSATFSPFKRIDRQSNFKLHCTPSSAIIVELLNNSNFAAPASKPTNQTIMCFYEQYQMYCGDYKWGHFRQHCSKEYRTGETCGMKLVMNTITKHEKCKVCSKIDTKKGRLVKEQERIHRWEHEQQRGHHRGASIENSQGIIAQLEWEIQDLQYQRSQATLSTR</sequence>
<name>A0A8T9BKJ6_9HELO</name>
<dbReference type="Proteomes" id="UP000469559">
    <property type="component" value="Unassembled WGS sequence"/>
</dbReference>